<reference evidence="3" key="1">
    <citation type="journal article" date="2019" name="Int. J. Syst. Evol. Microbiol.">
        <title>The Global Catalogue of Microorganisms (GCM) 10K type strain sequencing project: providing services to taxonomists for standard genome sequencing and annotation.</title>
        <authorList>
            <consortium name="The Broad Institute Genomics Platform"/>
            <consortium name="The Broad Institute Genome Sequencing Center for Infectious Disease"/>
            <person name="Wu L."/>
            <person name="Ma J."/>
        </authorList>
    </citation>
    <scope>NUCLEOTIDE SEQUENCE [LARGE SCALE GENOMIC DNA]</scope>
    <source>
        <strain evidence="3">JCM 16949</strain>
    </source>
</reference>
<sequence>MTGGKWYPQDHGGGDPADEDVPWRPALERSRERLDRRGGSVRADAVKWPVQIGPAHPLRAETGRVALFRGEGFRYQACWEADARHDRQGATASTAARSTIHSPRKGLI</sequence>
<gene>
    <name evidence="2" type="ORF">GCM10022239_10470</name>
</gene>
<dbReference type="EMBL" id="BAABAE010000003">
    <property type="protein sequence ID" value="GAA3736528.1"/>
    <property type="molecule type" value="Genomic_DNA"/>
</dbReference>
<accession>A0ABP7FI15</accession>
<comment type="caution">
    <text evidence="2">The sequence shown here is derived from an EMBL/GenBank/DDBJ whole genome shotgun (WGS) entry which is preliminary data.</text>
</comment>
<keyword evidence="3" id="KW-1185">Reference proteome</keyword>
<evidence type="ECO:0000313" key="2">
    <source>
        <dbReference type="EMBL" id="GAA3736528.1"/>
    </source>
</evidence>
<feature type="compositionally biased region" description="Polar residues" evidence="1">
    <location>
        <begin position="90"/>
        <end position="101"/>
    </location>
</feature>
<organism evidence="2 3">
    <name type="scientific">Leifsonella bigeumensis</name>
    <dbReference type="NCBI Taxonomy" id="433643"/>
    <lineage>
        <taxon>Bacteria</taxon>
        <taxon>Bacillati</taxon>
        <taxon>Actinomycetota</taxon>
        <taxon>Actinomycetes</taxon>
        <taxon>Micrococcales</taxon>
        <taxon>Microbacteriaceae</taxon>
        <taxon>Leifsonella</taxon>
    </lineage>
</organism>
<evidence type="ECO:0000313" key="3">
    <source>
        <dbReference type="Proteomes" id="UP001501004"/>
    </source>
</evidence>
<evidence type="ECO:0000256" key="1">
    <source>
        <dbReference type="SAM" id="MobiDB-lite"/>
    </source>
</evidence>
<proteinExistence type="predicted"/>
<feature type="region of interest" description="Disordered" evidence="1">
    <location>
        <begin position="1"/>
        <end position="24"/>
    </location>
</feature>
<feature type="region of interest" description="Disordered" evidence="1">
    <location>
        <begin position="84"/>
        <end position="108"/>
    </location>
</feature>
<dbReference type="Proteomes" id="UP001501004">
    <property type="component" value="Unassembled WGS sequence"/>
</dbReference>
<name>A0ABP7FI15_9MICO</name>
<protein>
    <submittedName>
        <fullName evidence="2">Uncharacterized protein</fullName>
    </submittedName>
</protein>